<dbReference type="GO" id="GO:0008270">
    <property type="term" value="F:zinc ion binding"/>
    <property type="evidence" value="ECO:0007669"/>
    <property type="project" value="UniProtKB-KW"/>
</dbReference>
<dbReference type="SUPFAM" id="SSF57756">
    <property type="entry name" value="Retrovirus zinc finger-like domains"/>
    <property type="match status" value="1"/>
</dbReference>
<dbReference type="EMBL" id="LSRX01000589">
    <property type="protein sequence ID" value="OLP93243.1"/>
    <property type="molecule type" value="Genomic_DNA"/>
</dbReference>
<keyword evidence="1" id="KW-0862">Zinc</keyword>
<dbReference type="GO" id="GO:0003676">
    <property type="term" value="F:nucleic acid binding"/>
    <property type="evidence" value="ECO:0007669"/>
    <property type="project" value="InterPro"/>
</dbReference>
<keyword evidence="1" id="KW-0863">Zinc-finger</keyword>
<feature type="region of interest" description="Disordered" evidence="2">
    <location>
        <begin position="625"/>
        <end position="679"/>
    </location>
</feature>
<dbReference type="OrthoDB" id="448915at2759"/>
<dbReference type="InterPro" id="IPR036875">
    <property type="entry name" value="Znf_CCHC_sf"/>
</dbReference>
<feature type="compositionally biased region" description="Low complexity" evidence="2">
    <location>
        <begin position="971"/>
        <end position="984"/>
    </location>
</feature>
<dbReference type="SMART" id="SM00343">
    <property type="entry name" value="ZnF_C2HC"/>
    <property type="match status" value="1"/>
</dbReference>
<protein>
    <recommendedName>
        <fullName evidence="3">CCHC-type domain-containing protein</fullName>
    </recommendedName>
</protein>
<evidence type="ECO:0000313" key="4">
    <source>
        <dbReference type="EMBL" id="OLP93243.1"/>
    </source>
</evidence>
<evidence type="ECO:0000256" key="2">
    <source>
        <dbReference type="SAM" id="MobiDB-lite"/>
    </source>
</evidence>
<proteinExistence type="predicted"/>
<reference evidence="4 5" key="1">
    <citation type="submission" date="2016-02" db="EMBL/GenBank/DDBJ databases">
        <title>Genome analysis of coral dinoflagellate symbionts highlights evolutionary adaptations to a symbiotic lifestyle.</title>
        <authorList>
            <person name="Aranda M."/>
            <person name="Li Y."/>
            <person name="Liew Y.J."/>
            <person name="Baumgarten S."/>
            <person name="Simakov O."/>
            <person name="Wilson M."/>
            <person name="Piel J."/>
            <person name="Ashoor H."/>
            <person name="Bougouffa S."/>
            <person name="Bajic V.B."/>
            <person name="Ryu T."/>
            <person name="Ravasi T."/>
            <person name="Bayer T."/>
            <person name="Micklem G."/>
            <person name="Kim H."/>
            <person name="Bhak J."/>
            <person name="Lajeunesse T.C."/>
            <person name="Voolstra C.R."/>
        </authorList>
    </citation>
    <scope>NUCLEOTIDE SEQUENCE [LARGE SCALE GENOMIC DNA]</scope>
    <source>
        <strain evidence="4 5">CCMP2467</strain>
    </source>
</reference>
<accession>A0A1Q9DDE7</accession>
<dbReference type="PROSITE" id="PS50158">
    <property type="entry name" value="ZF_CCHC"/>
    <property type="match status" value="1"/>
</dbReference>
<feature type="region of interest" description="Disordered" evidence="2">
    <location>
        <begin position="963"/>
        <end position="1002"/>
    </location>
</feature>
<comment type="caution">
    <text evidence="4">The sequence shown here is derived from an EMBL/GenBank/DDBJ whole genome shotgun (WGS) entry which is preliminary data.</text>
</comment>
<feature type="region of interest" description="Disordered" evidence="2">
    <location>
        <begin position="275"/>
        <end position="300"/>
    </location>
</feature>
<feature type="domain" description="CCHC-type" evidence="3">
    <location>
        <begin position="310"/>
        <end position="323"/>
    </location>
</feature>
<evidence type="ECO:0000259" key="3">
    <source>
        <dbReference type="PROSITE" id="PS50158"/>
    </source>
</evidence>
<evidence type="ECO:0000256" key="1">
    <source>
        <dbReference type="PROSITE-ProRule" id="PRU00047"/>
    </source>
</evidence>
<dbReference type="Proteomes" id="UP000186817">
    <property type="component" value="Unassembled WGS sequence"/>
</dbReference>
<keyword evidence="1" id="KW-0479">Metal-binding</keyword>
<dbReference type="InterPro" id="IPR001878">
    <property type="entry name" value="Znf_CCHC"/>
</dbReference>
<keyword evidence="5" id="KW-1185">Reference proteome</keyword>
<evidence type="ECO:0000313" key="5">
    <source>
        <dbReference type="Proteomes" id="UP000186817"/>
    </source>
</evidence>
<feature type="compositionally biased region" description="Basic and acidic residues" evidence="2">
    <location>
        <begin position="662"/>
        <end position="674"/>
    </location>
</feature>
<gene>
    <name evidence="4" type="ORF">AK812_SmicGene24878</name>
</gene>
<sequence>MAELEGEFAGKLRLPLPPVFSGNPEDWEEWHWNFTIYVSLFDASISELLERAATSDAEILDTHFDMPGFSQERRAELLRFSRKLHVLLANLTSGAAKLVVRQNIRGNGFETWRRLLQKFSMPNAQREHALLAQVLDWKFNAHSFEQDFNAWETVKVRYETLTGTSLPDGVLIATLLNKTSGPLQQHLRLNSTSIRTYPQMREVIVSYFRSRLMLHGTASHTSASSQGPAPMDVGALKGKFGNFKGKKGKGKGFGFKSKGGKGGFGHWNFMKGKGKGGKTGMKGNFKGSGKGKGKDFGGKKGTSGKSNIVCWTCGQSGHTSRECHQQYRVSAVDETSVEDWLGDQDSWQDFGDAWDPFCDETSTWIGAIDDFGWPSAWDDDSWWTSGWSDDPWAYEQDRAPPLRSVTGQLLNIYGGRLVGMKIGDVEFHMHFYVTDIPYPTVSVGRLLAQNYTATLGKEMLTLHAPDGKNLPVEREGSLLFLKPEILPFVKHDFELVCVAFHENFSAEAESAVSAFKQVYYHADRWHFDTSRNVLVRYHKRPRKTLFVPSGTSDRPVALNKLAQERKTYIVDVQGNEKEIVDNWATSDEPTRALGYFWKGRTEFKLTTPPSQRPPARLLQKRSLLTPPAQEAPQTSSPAERASVSRAPVATESFRPETSLYPKRSDLQKSLREASDGNEASVRRFVASQLQEPDPSTGLPYEHDFWLDTPLMWIRFHFVPRSTLFVPTEEELQGGPDAMQLGRERMTCLCTSDGDQWREDTWDFESEVSKRDVGFTFTGATCFAKPEEEISDPLPVPEAGEDIVARVTQSMQKAELRRFVLDIGRTFGILQCDPEPALKAVAESVTSEVGGLSLRNSPVERKQAQGAVGQAQALLYSQVRALRLDFAERYDCEAEPAWEHALWLGRETTSDMHVVGNANGVFKTRSVRRLPAENQVSKELLESLKATPWDPRGRQEESANFILPAPQPESSDAVADAQGAQDAPDTSGTKRGAETPLDDEPPQLRVRVEQAQGEKRELSADISSSSTKLQRISALVEDVVVDTSCVASVTTRDGLEVPVEVNVDRKEELQALRAAEPVVWYDTEFDKEQELLGMQKERESLEHFEVFEEKLVSECSEEQPRNAISTNWVKRPKGDGVRCRLCVRGFDQVIEDPDDTFASTPSLISWLVHTGLCPLRLGHGFLLHAGLCPPDCAHFRWDMVFQQTSCSTATSVTSAFFYNFVFEMAPKAALLGLHISALPAPSTPEEAEVTADFRNFVEQHQFYVPNLNFAREEHPLRIQTRSLPAGIWMDLRYSSSHFEAICGLHPQDFVRLLRAADFLRVNFYGKEAARLLGRGREHLNWSHFAGMSYFSVDNVCYTHFKNVDDFLEWIYAALGLQAGVETPVVKALQVTMLFPELFARSTSYVANETDFYLNFRTSFLAPNFTDNYGQEPSVRLWFCTSLNLLLTLLSRSTGLPLRLTQALQPFSEDMLNFCFCPRSAVWLASFGLQLLLETSPALAAPILQAGIGLLSFRIPSREVLNFIENNHFRCWNRRYIDFFVNVPSRDFVVPPHCMTSLALIRLPGNFQHFFDFVWSKTSHGVNRFMHIPMRRSDFARFENTSEEDHWVSRELAVQLLRARY</sequence>
<dbReference type="Pfam" id="PF00098">
    <property type="entry name" value="zf-CCHC"/>
    <property type="match status" value="1"/>
</dbReference>
<organism evidence="4 5">
    <name type="scientific">Symbiodinium microadriaticum</name>
    <name type="common">Dinoflagellate</name>
    <name type="synonym">Zooxanthella microadriatica</name>
    <dbReference type="NCBI Taxonomy" id="2951"/>
    <lineage>
        <taxon>Eukaryota</taxon>
        <taxon>Sar</taxon>
        <taxon>Alveolata</taxon>
        <taxon>Dinophyceae</taxon>
        <taxon>Suessiales</taxon>
        <taxon>Symbiodiniaceae</taxon>
        <taxon>Symbiodinium</taxon>
    </lineage>
</organism>
<name>A0A1Q9DDE7_SYMMI</name>